<evidence type="ECO:0000256" key="3">
    <source>
        <dbReference type="ARBA" id="ARBA00022741"/>
    </source>
</evidence>
<feature type="domain" description="ABC transporter" evidence="5">
    <location>
        <begin position="8"/>
        <end position="237"/>
    </location>
</feature>
<dbReference type="PANTHER" id="PTHR42711">
    <property type="entry name" value="ABC TRANSPORTER ATP-BINDING PROTEIN"/>
    <property type="match status" value="1"/>
</dbReference>
<dbReference type="InterPro" id="IPR017871">
    <property type="entry name" value="ABC_transporter-like_CS"/>
</dbReference>
<organism evidence="6 7">
    <name type="scientific">Candidatus Obscuribacter phosphatis</name>
    <dbReference type="NCBI Taxonomy" id="1906157"/>
    <lineage>
        <taxon>Bacteria</taxon>
        <taxon>Bacillati</taxon>
        <taxon>Candidatus Melainabacteria</taxon>
        <taxon>Candidatus Obscuribacterales</taxon>
        <taxon>Candidatus Obscuribacteraceae</taxon>
        <taxon>Candidatus Obscuribacter</taxon>
    </lineage>
</organism>
<keyword evidence="3" id="KW-0547">Nucleotide-binding</keyword>
<comment type="caution">
    <text evidence="6">The sequence shown here is derived from an EMBL/GenBank/DDBJ whole genome shotgun (WGS) entry which is preliminary data.</text>
</comment>
<evidence type="ECO:0000259" key="5">
    <source>
        <dbReference type="PROSITE" id="PS50893"/>
    </source>
</evidence>
<dbReference type="PANTHER" id="PTHR42711:SF5">
    <property type="entry name" value="ABC TRANSPORTER ATP-BINDING PROTEIN NATA"/>
    <property type="match status" value="1"/>
</dbReference>
<evidence type="ECO:0000313" key="7">
    <source>
        <dbReference type="Proteomes" id="UP000664277"/>
    </source>
</evidence>
<dbReference type="Gene3D" id="3.40.50.300">
    <property type="entry name" value="P-loop containing nucleotide triphosphate hydrolases"/>
    <property type="match status" value="1"/>
</dbReference>
<evidence type="ECO:0000256" key="1">
    <source>
        <dbReference type="ARBA" id="ARBA00005417"/>
    </source>
</evidence>
<dbReference type="InterPro" id="IPR003593">
    <property type="entry name" value="AAA+_ATPase"/>
</dbReference>
<dbReference type="PROSITE" id="PS50893">
    <property type="entry name" value="ABC_TRANSPORTER_2"/>
    <property type="match status" value="1"/>
</dbReference>
<dbReference type="InterPro" id="IPR027417">
    <property type="entry name" value="P-loop_NTPase"/>
</dbReference>
<dbReference type="InterPro" id="IPR050763">
    <property type="entry name" value="ABC_transporter_ATP-binding"/>
</dbReference>
<reference evidence="6" key="1">
    <citation type="submission" date="2021-02" db="EMBL/GenBank/DDBJ databases">
        <title>Genome-Resolved Metagenomics of a Microbial Community Performing Photosynthetic Biological Nutrient Removal.</title>
        <authorList>
            <person name="Mcdaniel E.A."/>
        </authorList>
    </citation>
    <scope>NUCLEOTIDE SEQUENCE</scope>
    <source>
        <strain evidence="6">UWPOB_OBS1</strain>
    </source>
</reference>
<protein>
    <submittedName>
        <fullName evidence="6">ABC transporter ATP-binding protein</fullName>
    </submittedName>
</protein>
<dbReference type="Pfam" id="PF00005">
    <property type="entry name" value="ABC_tran"/>
    <property type="match status" value="1"/>
</dbReference>
<evidence type="ECO:0000256" key="2">
    <source>
        <dbReference type="ARBA" id="ARBA00022448"/>
    </source>
</evidence>
<evidence type="ECO:0000256" key="4">
    <source>
        <dbReference type="ARBA" id="ARBA00022840"/>
    </source>
</evidence>
<dbReference type="Proteomes" id="UP000664277">
    <property type="component" value="Unassembled WGS sequence"/>
</dbReference>
<accession>A0A8J7TNT3</accession>
<dbReference type="SUPFAM" id="SSF52540">
    <property type="entry name" value="P-loop containing nucleoside triphosphate hydrolases"/>
    <property type="match status" value="1"/>
</dbReference>
<dbReference type="GO" id="GO:0005524">
    <property type="term" value="F:ATP binding"/>
    <property type="evidence" value="ECO:0007669"/>
    <property type="project" value="UniProtKB-KW"/>
</dbReference>
<keyword evidence="2" id="KW-0813">Transport</keyword>
<gene>
    <name evidence="6" type="ORF">J0M35_18775</name>
</gene>
<evidence type="ECO:0000313" key="6">
    <source>
        <dbReference type="EMBL" id="MBN8662421.1"/>
    </source>
</evidence>
<keyword evidence="4 6" id="KW-0067">ATP-binding</keyword>
<dbReference type="InterPro" id="IPR003439">
    <property type="entry name" value="ABC_transporter-like_ATP-bd"/>
</dbReference>
<dbReference type="PROSITE" id="PS00211">
    <property type="entry name" value="ABC_TRANSPORTER_1"/>
    <property type="match status" value="1"/>
</dbReference>
<sequence length="252" mass="27910">MVELVDIIEVENLAKRFDSSVAIQDVSFTIKKGEFVGLLGSNGAGKSTTIQILLGLITPSAGKVRIFGLSPWKERVQVLARTNFSSAYVAMPPNLKVIENLEVFARLYGVRDRKAKIQELMSLLGIEQLSQKMTGALSSGESTRVNLCKALLNDPELLLLDEPTASLDPDIADKVRNLLKQVQRERALTVVYTSHNMIDVEELCQRVLFLHQGRIIAQGTPAELVANLGEESLEEVFISIARDKMRLPHSQE</sequence>
<dbReference type="GO" id="GO:0016887">
    <property type="term" value="F:ATP hydrolysis activity"/>
    <property type="evidence" value="ECO:0007669"/>
    <property type="project" value="InterPro"/>
</dbReference>
<dbReference type="SMART" id="SM00382">
    <property type="entry name" value="AAA"/>
    <property type="match status" value="1"/>
</dbReference>
<dbReference type="AlphaFoldDB" id="A0A8J7TNT3"/>
<name>A0A8J7TNT3_9BACT</name>
<proteinExistence type="inferred from homology"/>
<comment type="similarity">
    <text evidence="1">Belongs to the ABC transporter superfamily.</text>
</comment>
<dbReference type="EMBL" id="JAFLCK010000038">
    <property type="protein sequence ID" value="MBN8662421.1"/>
    <property type="molecule type" value="Genomic_DNA"/>
</dbReference>